<dbReference type="Proteomes" id="UP000075809">
    <property type="component" value="Unassembled WGS sequence"/>
</dbReference>
<dbReference type="EMBL" id="KQ982648">
    <property type="protein sequence ID" value="KYQ53211.1"/>
    <property type="molecule type" value="Genomic_DNA"/>
</dbReference>
<accession>A0A151WZT1</accession>
<dbReference type="Pfam" id="PF08925">
    <property type="entry name" value="DUF1907"/>
    <property type="match status" value="1"/>
</dbReference>
<evidence type="ECO:0000313" key="3">
    <source>
        <dbReference type="Proteomes" id="UP000075809"/>
    </source>
</evidence>
<gene>
    <name evidence="2" type="ORF">ALC60_07639</name>
</gene>
<evidence type="ECO:0000313" key="2">
    <source>
        <dbReference type="EMBL" id="KYQ53211.1"/>
    </source>
</evidence>
<feature type="domain" description="DUF1907" evidence="1">
    <location>
        <begin position="23"/>
        <end position="226"/>
    </location>
</feature>
<name>A0A151WZT1_9HYME</name>
<dbReference type="GO" id="GO:0005634">
    <property type="term" value="C:nucleus"/>
    <property type="evidence" value="ECO:0007669"/>
    <property type="project" value="InterPro"/>
</dbReference>
<reference evidence="2 3" key="1">
    <citation type="submission" date="2015-09" db="EMBL/GenBank/DDBJ databases">
        <title>Trachymyrmex zeteki WGS genome.</title>
        <authorList>
            <person name="Nygaard S."/>
            <person name="Hu H."/>
            <person name="Boomsma J."/>
            <person name="Zhang G."/>
        </authorList>
    </citation>
    <scope>NUCLEOTIDE SEQUENCE [LARGE SCALE GENOMIC DNA]</scope>
    <source>
        <strain evidence="2">Tzet28-1</strain>
        <tissue evidence="2">Whole body</tissue>
    </source>
</reference>
<dbReference type="AlphaFoldDB" id="A0A151WZT1"/>
<dbReference type="InterPro" id="IPR015021">
    <property type="entry name" value="C11orf54_DUF1907"/>
</dbReference>
<dbReference type="SMART" id="SM01168">
    <property type="entry name" value="DUF1907"/>
    <property type="match status" value="1"/>
</dbReference>
<protein>
    <recommendedName>
        <fullName evidence="1">DUF1907 domain-containing protein</fullName>
    </recommendedName>
</protein>
<organism evidence="2 3">
    <name type="scientific">Mycetomoellerius zeteki</name>
    <dbReference type="NCBI Taxonomy" id="64791"/>
    <lineage>
        <taxon>Eukaryota</taxon>
        <taxon>Metazoa</taxon>
        <taxon>Ecdysozoa</taxon>
        <taxon>Arthropoda</taxon>
        <taxon>Hexapoda</taxon>
        <taxon>Insecta</taxon>
        <taxon>Pterygota</taxon>
        <taxon>Neoptera</taxon>
        <taxon>Endopterygota</taxon>
        <taxon>Hymenoptera</taxon>
        <taxon>Apocrita</taxon>
        <taxon>Aculeata</taxon>
        <taxon>Formicoidea</taxon>
        <taxon>Formicidae</taxon>
        <taxon>Myrmicinae</taxon>
        <taxon>Mycetomoellerius</taxon>
    </lineage>
</organism>
<proteinExistence type="predicted"/>
<dbReference type="SUPFAM" id="SSF117856">
    <property type="entry name" value="AF0104/ALDC/Ptd012-like"/>
    <property type="match status" value="1"/>
</dbReference>
<keyword evidence="3" id="KW-1185">Reference proteome</keyword>
<evidence type="ECO:0000259" key="1">
    <source>
        <dbReference type="SMART" id="SM01168"/>
    </source>
</evidence>
<sequence>MNAMYRASNDIRNESRIIFANRALGGVLRIRNGRVACNVMCDEYQEPMPLFYDFIEGQQCPEIDLKSDMIAVGAIINDKPELLPREQRYGLLIMNATYRAPNDIRNESRIIFANRGGVLRMRNGRVACNVMWDEYEEPMPPFYDFVKQLQCPEIDLESDMVAVGTILNDKPELLPQEQRYGLNLYKRSEFHCFSNSEAGGQFISDTTPDTTEYEGYFNIAKKLNLIL</sequence>